<organism evidence="1 2">
    <name type="scientific">Vararia minispora EC-137</name>
    <dbReference type="NCBI Taxonomy" id="1314806"/>
    <lineage>
        <taxon>Eukaryota</taxon>
        <taxon>Fungi</taxon>
        <taxon>Dikarya</taxon>
        <taxon>Basidiomycota</taxon>
        <taxon>Agaricomycotina</taxon>
        <taxon>Agaricomycetes</taxon>
        <taxon>Russulales</taxon>
        <taxon>Lachnocladiaceae</taxon>
        <taxon>Vararia</taxon>
    </lineage>
</organism>
<proteinExistence type="predicted"/>
<name>A0ACB8Q7P6_9AGAM</name>
<evidence type="ECO:0000313" key="2">
    <source>
        <dbReference type="Proteomes" id="UP000814128"/>
    </source>
</evidence>
<reference evidence="1" key="2">
    <citation type="journal article" date="2022" name="New Phytol.">
        <title>Evolutionary transition to the ectomycorrhizal habit in the genomes of a hyperdiverse lineage of mushroom-forming fungi.</title>
        <authorList>
            <person name="Looney B."/>
            <person name="Miyauchi S."/>
            <person name="Morin E."/>
            <person name="Drula E."/>
            <person name="Courty P.E."/>
            <person name="Kohler A."/>
            <person name="Kuo A."/>
            <person name="LaButti K."/>
            <person name="Pangilinan J."/>
            <person name="Lipzen A."/>
            <person name="Riley R."/>
            <person name="Andreopoulos W."/>
            <person name="He G."/>
            <person name="Johnson J."/>
            <person name="Nolan M."/>
            <person name="Tritt A."/>
            <person name="Barry K.W."/>
            <person name="Grigoriev I.V."/>
            <person name="Nagy L.G."/>
            <person name="Hibbett D."/>
            <person name="Henrissat B."/>
            <person name="Matheny P.B."/>
            <person name="Labbe J."/>
            <person name="Martin F.M."/>
        </authorList>
    </citation>
    <scope>NUCLEOTIDE SEQUENCE</scope>
    <source>
        <strain evidence="1">EC-137</strain>
    </source>
</reference>
<accession>A0ACB8Q7P6</accession>
<protein>
    <submittedName>
        <fullName evidence="1">Uncharacterized protein</fullName>
    </submittedName>
</protein>
<comment type="caution">
    <text evidence="1">The sequence shown here is derived from an EMBL/GenBank/DDBJ whole genome shotgun (WGS) entry which is preliminary data.</text>
</comment>
<gene>
    <name evidence="1" type="ORF">K488DRAFT_90433</name>
</gene>
<reference evidence="1" key="1">
    <citation type="submission" date="2021-02" db="EMBL/GenBank/DDBJ databases">
        <authorList>
            <consortium name="DOE Joint Genome Institute"/>
            <person name="Ahrendt S."/>
            <person name="Looney B.P."/>
            <person name="Miyauchi S."/>
            <person name="Morin E."/>
            <person name="Drula E."/>
            <person name="Courty P.E."/>
            <person name="Chicoki N."/>
            <person name="Fauchery L."/>
            <person name="Kohler A."/>
            <person name="Kuo A."/>
            <person name="Labutti K."/>
            <person name="Pangilinan J."/>
            <person name="Lipzen A."/>
            <person name="Riley R."/>
            <person name="Andreopoulos W."/>
            <person name="He G."/>
            <person name="Johnson J."/>
            <person name="Barry K.W."/>
            <person name="Grigoriev I.V."/>
            <person name="Nagy L."/>
            <person name="Hibbett D."/>
            <person name="Henrissat B."/>
            <person name="Matheny P.B."/>
            <person name="Labbe J."/>
            <person name="Martin F."/>
        </authorList>
    </citation>
    <scope>NUCLEOTIDE SEQUENCE</scope>
    <source>
        <strain evidence="1">EC-137</strain>
    </source>
</reference>
<dbReference type="EMBL" id="MU273835">
    <property type="protein sequence ID" value="KAI0027815.1"/>
    <property type="molecule type" value="Genomic_DNA"/>
</dbReference>
<dbReference type="Proteomes" id="UP000814128">
    <property type="component" value="Unassembled WGS sequence"/>
</dbReference>
<keyword evidence="2" id="KW-1185">Reference proteome</keyword>
<sequence length="186" mass="21189">MPLKEILFAPRDRRDHYTPADMIYISNQQPIPFDEVPAYLVGKPTPTLTPPNLWCGWRLGEEKLVKVAQEKLPDSVTYDYLSGKVHYVETLANGRLESAIRQACQIPEEYAHLLCIAMAVRPGTDMPRVEVDAVLSVGSTEAGVMPQDVWERVGHMFADGAEPEFHLDSWRWFWSCHAPEDSEDYE</sequence>
<evidence type="ECO:0000313" key="1">
    <source>
        <dbReference type="EMBL" id="KAI0027815.1"/>
    </source>
</evidence>